<evidence type="ECO:0000259" key="5">
    <source>
        <dbReference type="Pfam" id="PF04542"/>
    </source>
</evidence>
<comment type="similarity">
    <text evidence="1">Belongs to the sigma-70 factor family. ECF subfamily.</text>
</comment>
<dbReference type="NCBIfam" id="TIGR02985">
    <property type="entry name" value="Sig70_bacteroi1"/>
    <property type="match status" value="1"/>
</dbReference>
<dbReference type="InterPro" id="IPR013324">
    <property type="entry name" value="RNA_pol_sigma_r3/r4-like"/>
</dbReference>
<keyword evidence="2" id="KW-0805">Transcription regulation</keyword>
<evidence type="ECO:0000313" key="7">
    <source>
        <dbReference type="EMBL" id="RFM30962.1"/>
    </source>
</evidence>
<dbReference type="InterPro" id="IPR014284">
    <property type="entry name" value="RNA_pol_sigma-70_dom"/>
</dbReference>
<dbReference type="InterPro" id="IPR007627">
    <property type="entry name" value="RNA_pol_sigma70_r2"/>
</dbReference>
<evidence type="ECO:0000313" key="8">
    <source>
        <dbReference type="Proteomes" id="UP000261174"/>
    </source>
</evidence>
<dbReference type="InterPro" id="IPR014327">
    <property type="entry name" value="RNA_pol_sigma70_bacteroid"/>
</dbReference>
<organism evidence="7 8">
    <name type="scientific">Chitinophaga silvisoli</name>
    <dbReference type="NCBI Taxonomy" id="2291814"/>
    <lineage>
        <taxon>Bacteria</taxon>
        <taxon>Pseudomonadati</taxon>
        <taxon>Bacteroidota</taxon>
        <taxon>Chitinophagia</taxon>
        <taxon>Chitinophagales</taxon>
        <taxon>Chitinophagaceae</taxon>
        <taxon>Chitinophaga</taxon>
    </lineage>
</organism>
<keyword evidence="8" id="KW-1185">Reference proteome</keyword>
<dbReference type="GO" id="GO:0016987">
    <property type="term" value="F:sigma factor activity"/>
    <property type="evidence" value="ECO:0007669"/>
    <property type="project" value="UniProtKB-KW"/>
</dbReference>
<accession>A0A3E1NSS6</accession>
<dbReference type="AlphaFoldDB" id="A0A3E1NSS6"/>
<dbReference type="Pfam" id="PF04542">
    <property type="entry name" value="Sigma70_r2"/>
    <property type="match status" value="1"/>
</dbReference>
<dbReference type="GO" id="GO:0003677">
    <property type="term" value="F:DNA binding"/>
    <property type="evidence" value="ECO:0007669"/>
    <property type="project" value="InterPro"/>
</dbReference>
<dbReference type="Proteomes" id="UP000261174">
    <property type="component" value="Unassembled WGS sequence"/>
</dbReference>
<protein>
    <submittedName>
        <fullName evidence="7">RNA polymerase sigma-70 factor</fullName>
    </submittedName>
</protein>
<dbReference type="InterPro" id="IPR036388">
    <property type="entry name" value="WH-like_DNA-bd_sf"/>
</dbReference>
<evidence type="ECO:0000259" key="6">
    <source>
        <dbReference type="Pfam" id="PF08281"/>
    </source>
</evidence>
<evidence type="ECO:0000256" key="2">
    <source>
        <dbReference type="ARBA" id="ARBA00023015"/>
    </source>
</evidence>
<evidence type="ECO:0000256" key="4">
    <source>
        <dbReference type="ARBA" id="ARBA00023163"/>
    </source>
</evidence>
<dbReference type="RefSeq" id="WP_116857276.1">
    <property type="nucleotide sequence ID" value="NZ_QTJV01000017.1"/>
</dbReference>
<dbReference type="GO" id="GO:0006352">
    <property type="term" value="P:DNA-templated transcription initiation"/>
    <property type="evidence" value="ECO:0007669"/>
    <property type="project" value="InterPro"/>
</dbReference>
<keyword evidence="3" id="KW-0731">Sigma factor</keyword>
<feature type="domain" description="RNA polymerase sigma factor 70 region 4 type 2" evidence="6">
    <location>
        <begin position="122"/>
        <end position="173"/>
    </location>
</feature>
<dbReference type="SUPFAM" id="SSF88946">
    <property type="entry name" value="Sigma2 domain of RNA polymerase sigma factors"/>
    <property type="match status" value="1"/>
</dbReference>
<dbReference type="EMBL" id="QTJV01000017">
    <property type="protein sequence ID" value="RFM30962.1"/>
    <property type="molecule type" value="Genomic_DNA"/>
</dbReference>
<dbReference type="InterPro" id="IPR039425">
    <property type="entry name" value="RNA_pol_sigma-70-like"/>
</dbReference>
<dbReference type="Pfam" id="PF08281">
    <property type="entry name" value="Sigma70_r4_2"/>
    <property type="match status" value="1"/>
</dbReference>
<dbReference type="NCBIfam" id="TIGR02937">
    <property type="entry name" value="sigma70-ECF"/>
    <property type="match status" value="1"/>
</dbReference>
<reference evidence="7 8" key="1">
    <citation type="submission" date="2018-08" db="EMBL/GenBank/DDBJ databases">
        <title>Chitinophaga sp. K20C18050901, a novel bacterium isolated from forest soil.</title>
        <authorList>
            <person name="Wang C."/>
        </authorList>
    </citation>
    <scope>NUCLEOTIDE SEQUENCE [LARGE SCALE GENOMIC DNA]</scope>
    <source>
        <strain evidence="7 8">K20C18050901</strain>
    </source>
</reference>
<comment type="caution">
    <text evidence="7">The sequence shown here is derived from an EMBL/GenBank/DDBJ whole genome shotgun (WGS) entry which is preliminary data.</text>
</comment>
<dbReference type="PANTHER" id="PTHR43133">
    <property type="entry name" value="RNA POLYMERASE ECF-TYPE SIGMA FACTO"/>
    <property type="match status" value="1"/>
</dbReference>
<evidence type="ECO:0000256" key="3">
    <source>
        <dbReference type="ARBA" id="ARBA00023082"/>
    </source>
</evidence>
<dbReference type="Gene3D" id="1.10.1740.10">
    <property type="match status" value="1"/>
</dbReference>
<dbReference type="InterPro" id="IPR013325">
    <property type="entry name" value="RNA_pol_sigma_r2"/>
</dbReference>
<name>A0A3E1NSS6_9BACT</name>
<gene>
    <name evidence="7" type="ORF">DXN04_30830</name>
</gene>
<sequence length="183" mass="21729">MQNLSSYNDEQLFCLLQANSEEAFNTIFERYRKRLFLEAYSRLQLEEESNDIVQEVFMWLWNKRATLNIGDCLKPYLVRVVRNKVVDHIRKSNSARNHRQHYTWMADTETTKHPIENKELGQQLEDAINSITPASRLAFEQLYLQDKTLREIAIDMDINVQSVKNHIHRALKILRKNLKHSLS</sequence>
<dbReference type="InterPro" id="IPR013249">
    <property type="entry name" value="RNA_pol_sigma70_r4_t2"/>
</dbReference>
<dbReference type="SUPFAM" id="SSF88659">
    <property type="entry name" value="Sigma3 and sigma4 domains of RNA polymerase sigma factors"/>
    <property type="match status" value="1"/>
</dbReference>
<feature type="domain" description="RNA polymerase sigma-70 region 2" evidence="5">
    <location>
        <begin position="27"/>
        <end position="93"/>
    </location>
</feature>
<proteinExistence type="inferred from homology"/>
<dbReference type="PANTHER" id="PTHR43133:SF46">
    <property type="entry name" value="RNA POLYMERASE SIGMA-70 FACTOR ECF SUBFAMILY"/>
    <property type="match status" value="1"/>
</dbReference>
<keyword evidence="4" id="KW-0804">Transcription</keyword>
<dbReference type="Gene3D" id="1.10.10.10">
    <property type="entry name" value="Winged helix-like DNA-binding domain superfamily/Winged helix DNA-binding domain"/>
    <property type="match status" value="1"/>
</dbReference>
<evidence type="ECO:0000256" key="1">
    <source>
        <dbReference type="ARBA" id="ARBA00010641"/>
    </source>
</evidence>
<dbReference type="OrthoDB" id="654544at2"/>